<dbReference type="PROSITE" id="PS50119">
    <property type="entry name" value="ZF_BBOX"/>
    <property type="match status" value="1"/>
</dbReference>
<dbReference type="GeneID" id="20245375"/>
<evidence type="ECO:0000256" key="1">
    <source>
        <dbReference type="ARBA" id="ARBA00022723"/>
    </source>
</evidence>
<keyword evidence="2 4" id="KW-0863">Zinc-finger</keyword>
<dbReference type="Pfam" id="PF13445">
    <property type="entry name" value="zf-RING_UBOX"/>
    <property type="match status" value="1"/>
</dbReference>
<dbReference type="GO" id="GO:0008270">
    <property type="term" value="F:zinc ion binding"/>
    <property type="evidence" value="ECO:0007669"/>
    <property type="project" value="UniProtKB-KW"/>
</dbReference>
<keyword evidence="1" id="KW-0479">Metal-binding</keyword>
<feature type="domain" description="RING-type" evidence="5">
    <location>
        <begin position="7"/>
        <end position="50"/>
    </location>
</feature>
<dbReference type="PANTHER" id="PTHR25462">
    <property type="entry name" value="BONUS, ISOFORM C-RELATED"/>
    <property type="match status" value="1"/>
</dbReference>
<dbReference type="Gene3D" id="3.30.40.10">
    <property type="entry name" value="Zinc/RING finger domain, C3HC4 (zinc finger)"/>
    <property type="match status" value="1"/>
</dbReference>
<dbReference type="InterPro" id="IPR000315">
    <property type="entry name" value="Znf_B-box"/>
</dbReference>
<dbReference type="InterPro" id="IPR013083">
    <property type="entry name" value="Znf_RING/FYVE/PHD"/>
</dbReference>
<dbReference type="SUPFAM" id="SSF57845">
    <property type="entry name" value="B-box zinc-binding domain"/>
    <property type="match status" value="1"/>
</dbReference>
<accession>V4B853</accession>
<gene>
    <name evidence="7" type="ORF">LOTGIDRAFT_199978</name>
</gene>
<dbReference type="InterPro" id="IPR017907">
    <property type="entry name" value="Znf_RING_CS"/>
</dbReference>
<evidence type="ECO:0008006" key="9">
    <source>
        <dbReference type="Google" id="ProtNLM"/>
    </source>
</evidence>
<dbReference type="OrthoDB" id="6160893at2759"/>
<dbReference type="GO" id="GO:0061630">
    <property type="term" value="F:ubiquitin protein ligase activity"/>
    <property type="evidence" value="ECO:0007669"/>
    <property type="project" value="TreeGrafter"/>
</dbReference>
<evidence type="ECO:0000313" key="8">
    <source>
        <dbReference type="Proteomes" id="UP000030746"/>
    </source>
</evidence>
<dbReference type="PROSITE" id="PS00518">
    <property type="entry name" value="ZF_RING_1"/>
    <property type="match status" value="1"/>
</dbReference>
<evidence type="ECO:0000313" key="7">
    <source>
        <dbReference type="EMBL" id="ESP01862.1"/>
    </source>
</evidence>
<proteinExistence type="predicted"/>
<dbReference type="SMART" id="SM00184">
    <property type="entry name" value="RING"/>
    <property type="match status" value="1"/>
</dbReference>
<keyword evidence="3" id="KW-0862">Zinc</keyword>
<evidence type="ECO:0000256" key="2">
    <source>
        <dbReference type="ARBA" id="ARBA00022771"/>
    </source>
</evidence>
<dbReference type="InterPro" id="IPR047153">
    <property type="entry name" value="TRIM45/56/19-like"/>
</dbReference>
<dbReference type="PROSITE" id="PS50089">
    <property type="entry name" value="ZF_RING_2"/>
    <property type="match status" value="1"/>
</dbReference>
<organism evidence="7 8">
    <name type="scientific">Lottia gigantea</name>
    <name type="common">Giant owl limpet</name>
    <dbReference type="NCBI Taxonomy" id="225164"/>
    <lineage>
        <taxon>Eukaryota</taxon>
        <taxon>Metazoa</taxon>
        <taxon>Spiralia</taxon>
        <taxon>Lophotrochozoa</taxon>
        <taxon>Mollusca</taxon>
        <taxon>Gastropoda</taxon>
        <taxon>Patellogastropoda</taxon>
        <taxon>Lottioidea</taxon>
        <taxon>Lottiidae</taxon>
        <taxon>Lottia</taxon>
    </lineage>
</organism>
<dbReference type="KEGG" id="lgi:LOTGIDRAFT_199978"/>
<dbReference type="OMA" id="AINXSAD"/>
<name>V4B853_LOTGI</name>
<keyword evidence="8" id="KW-1185">Reference proteome</keyword>
<dbReference type="Gene3D" id="3.30.160.60">
    <property type="entry name" value="Classic Zinc Finger"/>
    <property type="match status" value="1"/>
</dbReference>
<dbReference type="EMBL" id="KB200347">
    <property type="protein sequence ID" value="ESP01862.1"/>
    <property type="molecule type" value="Genomic_DNA"/>
</dbReference>
<dbReference type="InterPro" id="IPR001841">
    <property type="entry name" value="Znf_RING"/>
</dbReference>
<feature type="non-terminal residue" evidence="7">
    <location>
        <position position="276"/>
    </location>
</feature>
<dbReference type="Proteomes" id="UP000030746">
    <property type="component" value="Unassembled WGS sequence"/>
</dbReference>
<dbReference type="PANTHER" id="PTHR25462:SF296">
    <property type="entry name" value="MEIOTIC P26, ISOFORM F"/>
    <property type="match status" value="1"/>
</dbReference>
<protein>
    <recommendedName>
        <fullName evidence="9">RING-type domain-containing protein</fullName>
    </recommendedName>
</protein>
<evidence type="ECO:0000259" key="5">
    <source>
        <dbReference type="PROSITE" id="PS50089"/>
    </source>
</evidence>
<dbReference type="CTD" id="20245375"/>
<dbReference type="SUPFAM" id="SSF57850">
    <property type="entry name" value="RING/U-box"/>
    <property type="match status" value="1"/>
</dbReference>
<evidence type="ECO:0000259" key="6">
    <source>
        <dbReference type="PROSITE" id="PS50119"/>
    </source>
</evidence>
<reference evidence="7 8" key="1">
    <citation type="journal article" date="2013" name="Nature">
        <title>Insights into bilaterian evolution from three spiralian genomes.</title>
        <authorList>
            <person name="Simakov O."/>
            <person name="Marletaz F."/>
            <person name="Cho S.J."/>
            <person name="Edsinger-Gonzales E."/>
            <person name="Havlak P."/>
            <person name="Hellsten U."/>
            <person name="Kuo D.H."/>
            <person name="Larsson T."/>
            <person name="Lv J."/>
            <person name="Arendt D."/>
            <person name="Savage R."/>
            <person name="Osoegawa K."/>
            <person name="de Jong P."/>
            <person name="Grimwood J."/>
            <person name="Chapman J.A."/>
            <person name="Shapiro H."/>
            <person name="Aerts A."/>
            <person name="Otillar R.P."/>
            <person name="Terry A.Y."/>
            <person name="Boore J.L."/>
            <person name="Grigoriev I.V."/>
            <person name="Lindberg D.R."/>
            <person name="Seaver E.C."/>
            <person name="Weisblat D.A."/>
            <person name="Putnam N.H."/>
            <person name="Rokhsar D.S."/>
        </authorList>
    </citation>
    <scope>NUCLEOTIDE SEQUENCE [LARGE SCALE GENOMIC DNA]</scope>
</reference>
<dbReference type="AlphaFoldDB" id="V4B853"/>
<dbReference type="Pfam" id="PF00643">
    <property type="entry name" value="zf-B_box"/>
    <property type="match status" value="1"/>
</dbReference>
<dbReference type="HOGENOM" id="CLU_013137_14_2_1"/>
<sequence>MASRFSCSICLEDFTKPKLIDCHHTFCEKCLSDHIRNFSLNNRFPCPMCRRDIQVPEGGVSAFSSNFYLEDTLKEPSASPNVIDKKIDGLDILKCDVCFGRQAIGDHELTPSARFKCKECQQFMCGDCKTTHDSFSGCFNHVVLSLEDLELFEESPGDSLKREEKIFCPKHPKDLLEFFCRDCWISVCYKCSATVHNGHKIQEIDEGVKADAIKEVEDLKYQITYTKGNIEEYLNSLVFSISTLQISTHATCDKIDDHIAKMCQELKKKGEILKTD</sequence>
<evidence type="ECO:0000256" key="3">
    <source>
        <dbReference type="ARBA" id="ARBA00022833"/>
    </source>
</evidence>
<feature type="domain" description="B box-type" evidence="6">
    <location>
        <begin position="163"/>
        <end position="204"/>
    </location>
</feature>
<dbReference type="InterPro" id="IPR027370">
    <property type="entry name" value="Znf-RING_euk"/>
</dbReference>
<evidence type="ECO:0000256" key="4">
    <source>
        <dbReference type="PROSITE-ProRule" id="PRU00024"/>
    </source>
</evidence>
<dbReference type="RefSeq" id="XP_009047447.1">
    <property type="nucleotide sequence ID" value="XM_009049199.1"/>
</dbReference>